<evidence type="ECO:0000313" key="1">
    <source>
        <dbReference type="EMBL" id="DAG00711.1"/>
    </source>
</evidence>
<proteinExistence type="predicted"/>
<accession>A0A8S5V269</accession>
<dbReference type="EMBL" id="BK016182">
    <property type="protein sequence ID" value="DAG00711.1"/>
    <property type="molecule type" value="Genomic_DNA"/>
</dbReference>
<protein>
    <submittedName>
        <fullName evidence="1">Baseplate J-like protein</fullName>
    </submittedName>
</protein>
<sequence length="263" mass="29629">MKNLNEIYQSIKTFFESKIKNTVEQGSVLDLFMLSVSNEMNDAYEYIESNKTPHIYTSLNGQNLDDMVKFCGFTRREGESDQNLLYRLINWSLINEKSNTIAIDAALLDLKNASNVTYVPMVYGTGTAICYVIPTEYTVEKIEAALEEAKDRLKNVTSPSLYIEYVTPELKAVTLSISISNNDSNLADIKRNLEIKLAEYINAIPPKESLDIGYINKLGINETGVSYFNVSGLFVDGVSVTNLKVLQDIKSKMLLDTIQWIEV</sequence>
<name>A0A8S5V269_9CAUD</name>
<organism evidence="1">
    <name type="scientific">Myoviridae sp. ctJ2i1</name>
    <dbReference type="NCBI Taxonomy" id="2825079"/>
    <lineage>
        <taxon>Viruses</taxon>
        <taxon>Duplodnaviria</taxon>
        <taxon>Heunggongvirae</taxon>
        <taxon>Uroviricota</taxon>
        <taxon>Caudoviricetes</taxon>
    </lineage>
</organism>
<reference evidence="1" key="1">
    <citation type="journal article" date="2021" name="Proc. Natl. Acad. Sci. U.S.A.">
        <title>A Catalog of Tens of Thousands of Viruses from Human Metagenomes Reveals Hidden Associations with Chronic Diseases.</title>
        <authorList>
            <person name="Tisza M.J."/>
            <person name="Buck C.B."/>
        </authorList>
    </citation>
    <scope>NUCLEOTIDE SEQUENCE</scope>
    <source>
        <strain evidence="1">CtJ2i1</strain>
    </source>
</reference>